<proteinExistence type="predicted"/>
<dbReference type="OMA" id="TTHEHLM"/>
<dbReference type="InterPro" id="IPR029058">
    <property type="entry name" value="AB_hydrolase_fold"/>
</dbReference>
<dbReference type="Proteomes" id="UP000002195">
    <property type="component" value="Unassembled WGS sequence"/>
</dbReference>
<keyword evidence="3" id="KW-1185">Reference proteome</keyword>
<reference evidence="2 3" key="1">
    <citation type="journal article" date="2005" name="Nature">
        <title>The genome of the social amoeba Dictyostelium discoideum.</title>
        <authorList>
            <consortium name="The Dictyostelium discoideum Sequencing Consortium"/>
            <person name="Eichinger L."/>
            <person name="Pachebat J.A."/>
            <person name="Glockner G."/>
            <person name="Rajandream M.A."/>
            <person name="Sucgang R."/>
            <person name="Berriman M."/>
            <person name="Song J."/>
            <person name="Olsen R."/>
            <person name="Szafranski K."/>
            <person name="Xu Q."/>
            <person name="Tunggal B."/>
            <person name="Kummerfeld S."/>
            <person name="Madera M."/>
            <person name="Konfortov B.A."/>
            <person name="Rivero F."/>
            <person name="Bankier A.T."/>
            <person name="Lehmann R."/>
            <person name="Hamlin N."/>
            <person name="Davies R."/>
            <person name="Gaudet P."/>
            <person name="Fey P."/>
            <person name="Pilcher K."/>
            <person name="Chen G."/>
            <person name="Saunders D."/>
            <person name="Sodergren E."/>
            <person name="Davis P."/>
            <person name="Kerhornou A."/>
            <person name="Nie X."/>
            <person name="Hall N."/>
            <person name="Anjard C."/>
            <person name="Hemphill L."/>
            <person name="Bason N."/>
            <person name="Farbrother P."/>
            <person name="Desany B."/>
            <person name="Just E."/>
            <person name="Morio T."/>
            <person name="Rost R."/>
            <person name="Churcher C."/>
            <person name="Cooper J."/>
            <person name="Haydock S."/>
            <person name="van Driessche N."/>
            <person name="Cronin A."/>
            <person name="Goodhead I."/>
            <person name="Muzny D."/>
            <person name="Mourier T."/>
            <person name="Pain A."/>
            <person name="Lu M."/>
            <person name="Harper D."/>
            <person name="Lindsay R."/>
            <person name="Hauser H."/>
            <person name="James K."/>
            <person name="Quiles M."/>
            <person name="Madan Babu M."/>
            <person name="Saito T."/>
            <person name="Buchrieser C."/>
            <person name="Wardroper A."/>
            <person name="Felder M."/>
            <person name="Thangavelu M."/>
            <person name="Johnson D."/>
            <person name="Knights A."/>
            <person name="Loulseged H."/>
            <person name="Mungall K."/>
            <person name="Oliver K."/>
            <person name="Price C."/>
            <person name="Quail M.A."/>
            <person name="Urushihara H."/>
            <person name="Hernandez J."/>
            <person name="Rabbinowitsch E."/>
            <person name="Steffen D."/>
            <person name="Sanders M."/>
            <person name="Ma J."/>
            <person name="Kohara Y."/>
            <person name="Sharp S."/>
            <person name="Simmonds M."/>
            <person name="Spiegler S."/>
            <person name="Tivey A."/>
            <person name="Sugano S."/>
            <person name="White B."/>
            <person name="Walker D."/>
            <person name="Woodward J."/>
            <person name="Winckler T."/>
            <person name="Tanaka Y."/>
            <person name="Shaulsky G."/>
            <person name="Schleicher M."/>
            <person name="Weinstock G."/>
            <person name="Rosenthal A."/>
            <person name="Cox E.C."/>
            <person name="Chisholm R.L."/>
            <person name="Gibbs R."/>
            <person name="Loomis W.F."/>
            <person name="Platzer M."/>
            <person name="Kay R.R."/>
            <person name="Williams J."/>
            <person name="Dear P.H."/>
            <person name="Noegel A.A."/>
            <person name="Barrell B."/>
            <person name="Kuspa A."/>
        </authorList>
    </citation>
    <scope>NUCLEOTIDE SEQUENCE [LARGE SCALE GENOMIC DNA]</scope>
    <source>
        <strain evidence="2 3">AX4</strain>
    </source>
</reference>
<dbReference type="PANTHER" id="PTHR43798">
    <property type="entry name" value="MONOACYLGLYCEROL LIPASE"/>
    <property type="match status" value="1"/>
</dbReference>
<sequence>MNENYPLPNLIGKNDKGVSYFPMVNGLKMHFRCYKNQDPNFSKGEIAIFDSGFPFFSSAYGNVIELMSKKEVMSAMGIESACFFDRYGYGWSDLSPEPLGVENFVSMLKQSIDLIPFLKNKRFFYVGWSYGGLNAQMFSMKYPQLIKGILTIDSSFRNYIDPLFNSQLENQIQQLESVISLPNDMFKLICGQGMLTQDQGWFTNNSKLIFPSIEITQKIITNPNQNMLKALHQELSTLTSSSQRLDELFNSSSIPNNPLGNLPMVVVSNSNDTESWVSRQHQLSKLSKNSFQFSIYSTHFIPIIKPEVVIVQLSNLILRSTLKIPFCN</sequence>
<dbReference type="InterPro" id="IPR000073">
    <property type="entry name" value="AB_hydrolase_1"/>
</dbReference>
<dbReference type="Gene3D" id="3.40.50.1820">
    <property type="entry name" value="alpha/beta hydrolase"/>
    <property type="match status" value="1"/>
</dbReference>
<dbReference type="FunCoup" id="Q55DU6">
    <property type="interactions" value="2"/>
</dbReference>
<dbReference type="SUPFAM" id="SSF53474">
    <property type="entry name" value="alpha/beta-Hydrolases"/>
    <property type="match status" value="1"/>
</dbReference>
<dbReference type="PhylomeDB" id="Q55DU6"/>
<dbReference type="Pfam" id="PF00561">
    <property type="entry name" value="Abhydrolase_1"/>
    <property type="match status" value="1"/>
</dbReference>
<accession>Q55DU6</accession>
<dbReference type="dictyBase" id="DDB_G0270878"/>
<dbReference type="ESTHER" id="dicdi-q55du6">
    <property type="family name" value="6_AlphaBeta_hydrolase"/>
</dbReference>
<protein>
    <recommendedName>
        <fullName evidence="1">AB hydrolase-1 domain-containing protein</fullName>
    </recommendedName>
</protein>
<comment type="caution">
    <text evidence="2">The sequence shown here is derived from an EMBL/GenBank/DDBJ whole genome shotgun (WGS) entry which is preliminary data.</text>
</comment>
<evidence type="ECO:0000313" key="2">
    <source>
        <dbReference type="EMBL" id="EAL72789.1"/>
    </source>
</evidence>
<evidence type="ECO:0000313" key="3">
    <source>
        <dbReference type="Proteomes" id="UP000002195"/>
    </source>
</evidence>
<gene>
    <name evidence="2" type="ORF">DDB_G0270878</name>
</gene>
<feature type="domain" description="AB hydrolase-1" evidence="1">
    <location>
        <begin position="84"/>
        <end position="160"/>
    </location>
</feature>
<dbReference type="VEuPathDB" id="AmoebaDB:DDB_G0270878"/>
<dbReference type="HOGENOM" id="CLU_695265_0_0_1"/>
<dbReference type="InParanoid" id="Q55DU6"/>
<dbReference type="RefSeq" id="XP_646035.1">
    <property type="nucleotide sequence ID" value="XM_640943.1"/>
</dbReference>
<dbReference type="PaxDb" id="44689-DDB0216660"/>
<dbReference type="KEGG" id="ddi:DDB_G0270878"/>
<dbReference type="AlphaFoldDB" id="Q55DU6"/>
<organism evidence="2 3">
    <name type="scientific">Dictyostelium discoideum</name>
    <name type="common">Social amoeba</name>
    <dbReference type="NCBI Taxonomy" id="44689"/>
    <lineage>
        <taxon>Eukaryota</taxon>
        <taxon>Amoebozoa</taxon>
        <taxon>Evosea</taxon>
        <taxon>Eumycetozoa</taxon>
        <taxon>Dictyostelia</taxon>
        <taxon>Dictyosteliales</taxon>
        <taxon>Dictyosteliaceae</taxon>
        <taxon>Dictyostelium</taxon>
    </lineage>
</organism>
<evidence type="ECO:0000259" key="1">
    <source>
        <dbReference type="Pfam" id="PF00561"/>
    </source>
</evidence>
<dbReference type="EMBL" id="AAFI02000005">
    <property type="protein sequence ID" value="EAL72789.1"/>
    <property type="molecule type" value="Genomic_DNA"/>
</dbReference>
<dbReference type="InterPro" id="IPR050266">
    <property type="entry name" value="AB_hydrolase_sf"/>
</dbReference>
<name>Q55DU6_DICDI</name>
<dbReference type="GeneID" id="8616982"/>